<evidence type="ECO:0000256" key="2">
    <source>
        <dbReference type="SAM" id="Phobius"/>
    </source>
</evidence>
<keyword evidence="2" id="KW-0812">Transmembrane</keyword>
<keyword evidence="2" id="KW-0472">Membrane</keyword>
<feature type="compositionally biased region" description="Polar residues" evidence="1">
    <location>
        <begin position="284"/>
        <end position="299"/>
    </location>
</feature>
<dbReference type="Proteomes" id="UP000293360">
    <property type="component" value="Unassembled WGS sequence"/>
</dbReference>
<keyword evidence="2" id="KW-1133">Transmembrane helix</keyword>
<proteinExistence type="predicted"/>
<comment type="caution">
    <text evidence="3">The sequence shown here is derived from an EMBL/GenBank/DDBJ whole genome shotgun (WGS) entry which is preliminary data.</text>
</comment>
<feature type="region of interest" description="Disordered" evidence="1">
    <location>
        <begin position="250"/>
        <end position="315"/>
    </location>
</feature>
<accession>A0A4Q4TDA7</accession>
<feature type="region of interest" description="Disordered" evidence="1">
    <location>
        <begin position="203"/>
        <end position="234"/>
    </location>
</feature>
<reference evidence="3 4" key="1">
    <citation type="submission" date="2018-06" db="EMBL/GenBank/DDBJ databases">
        <title>Complete Genomes of Monosporascus.</title>
        <authorList>
            <person name="Robinson A.J."/>
            <person name="Natvig D.O."/>
        </authorList>
    </citation>
    <scope>NUCLEOTIDE SEQUENCE [LARGE SCALE GENOMIC DNA]</scope>
    <source>
        <strain evidence="3 4">CBS 110550</strain>
    </source>
</reference>
<evidence type="ECO:0000256" key="1">
    <source>
        <dbReference type="SAM" id="MobiDB-lite"/>
    </source>
</evidence>
<dbReference type="OrthoDB" id="248923at2759"/>
<feature type="transmembrane region" description="Helical" evidence="2">
    <location>
        <begin position="167"/>
        <end position="189"/>
    </location>
</feature>
<keyword evidence="4" id="KW-1185">Reference proteome</keyword>
<dbReference type="EMBL" id="QJNU01000267">
    <property type="protein sequence ID" value="RYP03327.1"/>
    <property type="molecule type" value="Genomic_DNA"/>
</dbReference>
<evidence type="ECO:0000313" key="4">
    <source>
        <dbReference type="Proteomes" id="UP000293360"/>
    </source>
</evidence>
<protein>
    <recommendedName>
        <fullName evidence="5">Mid2 domain-containing protein</fullName>
    </recommendedName>
</protein>
<dbReference type="AlphaFoldDB" id="A0A4Q4TDA7"/>
<feature type="compositionally biased region" description="Low complexity" evidence="1">
    <location>
        <begin position="118"/>
        <end position="157"/>
    </location>
</feature>
<evidence type="ECO:0008006" key="5">
    <source>
        <dbReference type="Google" id="ProtNLM"/>
    </source>
</evidence>
<feature type="compositionally biased region" description="Polar residues" evidence="1">
    <location>
        <begin position="259"/>
        <end position="269"/>
    </location>
</feature>
<name>A0A4Q4TDA7_9PEZI</name>
<evidence type="ECO:0000313" key="3">
    <source>
        <dbReference type="EMBL" id="RYP03327.1"/>
    </source>
</evidence>
<sequence length="315" mass="32277">MSSNTPVVSATDASNFPAPSGLQVVQNAGYVFEDYPILLYNGHTFWPLSYVDNRWSFAIVITTGSTTNIINTFEAPGARYIESIQVYSGNQTVSFIGQSADAASVLWSRLRSEASITVTPTSTTGSATSGITTLPTSTSTLSSAHSPSNSDAAPASAGGQSLSGGTIAGVVIGSFFGLIILGIVSWLVYKWLNPSTEPPTKLAAALPAPVPGPATRPPSGSERPPSPAAPPGENQAWVDELADRVARLNAEKPGGRAATPSQATATVVNSGEEDDKSGPMRSFPKTSSPTSPEHSSVLSGDTGGSFPTPLGPGPA</sequence>
<feature type="region of interest" description="Disordered" evidence="1">
    <location>
        <begin position="118"/>
        <end position="159"/>
    </location>
</feature>
<gene>
    <name evidence="3" type="ORF">DL764_005223</name>
</gene>
<organism evidence="3 4">
    <name type="scientific">Monosporascus ibericus</name>
    <dbReference type="NCBI Taxonomy" id="155417"/>
    <lineage>
        <taxon>Eukaryota</taxon>
        <taxon>Fungi</taxon>
        <taxon>Dikarya</taxon>
        <taxon>Ascomycota</taxon>
        <taxon>Pezizomycotina</taxon>
        <taxon>Sordariomycetes</taxon>
        <taxon>Xylariomycetidae</taxon>
        <taxon>Xylariales</taxon>
        <taxon>Xylariales incertae sedis</taxon>
        <taxon>Monosporascus</taxon>
    </lineage>
</organism>